<evidence type="ECO:0000313" key="1">
    <source>
        <dbReference type="EMBL" id="SIS46151.1"/>
    </source>
</evidence>
<sequence length="107" mass="12257">MQKTKFSIKDIKSQLTTVDMLTVYSYEMNVYLIKLSVGDSTGWVCEGNSPKRFTSSQQIRDVFEGLNILASQMLHESPYDEMIGNPVSVQSTSTLPFSMRQPYELRY</sequence>
<dbReference type="Pfam" id="PF20090">
    <property type="entry name" value="DUF6482"/>
    <property type="match status" value="1"/>
</dbReference>
<accession>A0A1N7JA68</accession>
<gene>
    <name evidence="1" type="ORF">SAMN05421760_101838</name>
</gene>
<proteinExistence type="predicted"/>
<dbReference type="RefSeq" id="WP_054342985.1">
    <property type="nucleotide sequence ID" value="NZ_FTOE01000001.1"/>
</dbReference>
<dbReference type="AlphaFoldDB" id="A0A1N7JA68"/>
<dbReference type="STRING" id="619304.SAMN05421760_101838"/>
<dbReference type="InterPro" id="IPR045508">
    <property type="entry name" value="DUF6482"/>
</dbReference>
<evidence type="ECO:0000313" key="2">
    <source>
        <dbReference type="Proteomes" id="UP000185999"/>
    </source>
</evidence>
<dbReference type="EMBL" id="FTOE01000001">
    <property type="protein sequence ID" value="SIS46151.1"/>
    <property type="molecule type" value="Genomic_DNA"/>
</dbReference>
<reference evidence="2" key="1">
    <citation type="submission" date="2017-01" db="EMBL/GenBank/DDBJ databases">
        <authorList>
            <person name="Varghese N."/>
            <person name="Submissions S."/>
        </authorList>
    </citation>
    <scope>NUCLEOTIDE SEQUENCE [LARGE SCALE GENOMIC DNA]</scope>
    <source>
        <strain evidence="2">DSM 22306</strain>
    </source>
</reference>
<protein>
    <submittedName>
        <fullName evidence="1">Uncharacterized protein</fullName>
    </submittedName>
</protein>
<keyword evidence="2" id="KW-1185">Reference proteome</keyword>
<dbReference type="OrthoDB" id="5600613at2"/>
<name>A0A1N7JA68_9GAMM</name>
<dbReference type="Proteomes" id="UP000185999">
    <property type="component" value="Unassembled WGS sequence"/>
</dbReference>
<organism evidence="1 2">
    <name type="scientific">Neptunomonas antarctica</name>
    <dbReference type="NCBI Taxonomy" id="619304"/>
    <lineage>
        <taxon>Bacteria</taxon>
        <taxon>Pseudomonadati</taxon>
        <taxon>Pseudomonadota</taxon>
        <taxon>Gammaproteobacteria</taxon>
        <taxon>Oceanospirillales</taxon>
        <taxon>Oceanospirillaceae</taxon>
        <taxon>Neptunomonas</taxon>
    </lineage>
</organism>